<organism evidence="4">
    <name type="scientific">Picea sitchensis</name>
    <name type="common">Sitka spruce</name>
    <name type="synonym">Pinus sitchensis</name>
    <dbReference type="NCBI Taxonomy" id="3332"/>
    <lineage>
        <taxon>Eukaryota</taxon>
        <taxon>Viridiplantae</taxon>
        <taxon>Streptophyta</taxon>
        <taxon>Embryophyta</taxon>
        <taxon>Tracheophyta</taxon>
        <taxon>Spermatophyta</taxon>
        <taxon>Pinopsida</taxon>
        <taxon>Pinidae</taxon>
        <taxon>Conifers I</taxon>
        <taxon>Pinales</taxon>
        <taxon>Pinaceae</taxon>
        <taxon>Picea</taxon>
    </lineage>
</organism>
<dbReference type="PANTHER" id="PTHR13222">
    <property type="entry name" value="RB1-INDUCIBLE COILED-COIL"/>
    <property type="match status" value="1"/>
</dbReference>
<dbReference type="PANTHER" id="PTHR13222:SF1">
    <property type="entry name" value="RB1-INDUCIBLE COILED-COIL PROTEIN 1"/>
    <property type="match status" value="1"/>
</dbReference>
<proteinExistence type="evidence at transcript level"/>
<feature type="domain" description="Autophagy-related protein 11 C-terminal" evidence="3">
    <location>
        <begin position="32"/>
        <end position="141"/>
    </location>
</feature>
<evidence type="ECO:0000256" key="1">
    <source>
        <dbReference type="ARBA" id="ARBA00023006"/>
    </source>
</evidence>
<dbReference type="GO" id="GO:0061709">
    <property type="term" value="P:reticulophagy"/>
    <property type="evidence" value="ECO:0007669"/>
    <property type="project" value="TreeGrafter"/>
</dbReference>
<dbReference type="GO" id="GO:0034727">
    <property type="term" value="P:piecemeal microautophagy of the nucleus"/>
    <property type="evidence" value="ECO:0007669"/>
    <property type="project" value="TreeGrafter"/>
</dbReference>
<dbReference type="InterPro" id="IPR019460">
    <property type="entry name" value="Atg11_C"/>
</dbReference>
<dbReference type="InterPro" id="IPR040040">
    <property type="entry name" value="ATG11"/>
</dbReference>
<keyword evidence="2" id="KW-0175">Coiled coil</keyword>
<dbReference type="GO" id="GO:1990316">
    <property type="term" value="C:Atg1/ULK1 kinase complex"/>
    <property type="evidence" value="ECO:0007669"/>
    <property type="project" value="TreeGrafter"/>
</dbReference>
<reference evidence="4" key="1">
    <citation type="submission" date="2010-04" db="EMBL/GenBank/DDBJ databases">
        <authorList>
            <person name="Reid K.E."/>
            <person name="Liao N."/>
            <person name="Chan S."/>
            <person name="Docking R."/>
            <person name="Taylor G."/>
            <person name="Moore R."/>
            <person name="Mayo M."/>
            <person name="Munro S."/>
            <person name="King J."/>
            <person name="Yanchuk A."/>
            <person name="Holt R."/>
            <person name="Jones S."/>
            <person name="Marra M."/>
            <person name="Ritland C.E."/>
            <person name="Ritland K."/>
            <person name="Bohlmann J."/>
        </authorList>
    </citation>
    <scope>NUCLEOTIDE SEQUENCE</scope>
    <source>
        <tissue evidence="4">Bud</tissue>
    </source>
</reference>
<evidence type="ECO:0000313" key="4">
    <source>
        <dbReference type="EMBL" id="ADE76683.1"/>
    </source>
</evidence>
<evidence type="ECO:0000259" key="3">
    <source>
        <dbReference type="Pfam" id="PF10377"/>
    </source>
</evidence>
<keyword evidence="1" id="KW-0072">Autophagy</keyword>
<dbReference type="GO" id="GO:0034045">
    <property type="term" value="C:phagophore assembly site membrane"/>
    <property type="evidence" value="ECO:0007669"/>
    <property type="project" value="TreeGrafter"/>
</dbReference>
<protein>
    <recommendedName>
        <fullName evidence="3">Autophagy-related protein 11 C-terminal domain-containing protein</fullName>
    </recommendedName>
</protein>
<accession>D5AAW4</accession>
<dbReference type="GO" id="GO:0034517">
    <property type="term" value="P:ribophagy"/>
    <property type="evidence" value="ECO:0007669"/>
    <property type="project" value="TreeGrafter"/>
</dbReference>
<dbReference type="GO" id="GO:0000422">
    <property type="term" value="P:autophagy of mitochondrion"/>
    <property type="evidence" value="ECO:0007669"/>
    <property type="project" value="TreeGrafter"/>
</dbReference>
<dbReference type="GO" id="GO:0060090">
    <property type="term" value="F:molecular adaptor activity"/>
    <property type="evidence" value="ECO:0007669"/>
    <property type="project" value="TreeGrafter"/>
</dbReference>
<dbReference type="AlphaFoldDB" id="D5AAW4"/>
<name>D5AAW4_PICSI</name>
<dbReference type="Pfam" id="PF10377">
    <property type="entry name" value="ATG11"/>
    <property type="match status" value="1"/>
</dbReference>
<sequence length="151" mass="17328">MELLERCTRSEAAQGHLSKELESKTELIKNLYAKHKMERLVNKEKISFTRFEVHELAAFVRNSAGHYEAINRNCRNYYLSEESIALFVDNLPNGRQYIIGQIVHIERNVARQTPNSSSSRSRYNPYGLPIGTEFFVVTVAMVPDTIQSPHA</sequence>
<dbReference type="GO" id="GO:0000045">
    <property type="term" value="P:autophagosome assembly"/>
    <property type="evidence" value="ECO:0007669"/>
    <property type="project" value="InterPro"/>
</dbReference>
<evidence type="ECO:0000256" key="2">
    <source>
        <dbReference type="ARBA" id="ARBA00023054"/>
    </source>
</evidence>
<dbReference type="EMBL" id="BT123359">
    <property type="protein sequence ID" value="ADE76683.1"/>
    <property type="molecule type" value="mRNA"/>
</dbReference>
<dbReference type="GO" id="GO:0019901">
    <property type="term" value="F:protein kinase binding"/>
    <property type="evidence" value="ECO:0007669"/>
    <property type="project" value="TreeGrafter"/>
</dbReference>